<name>A0A1I7B9J4_9BURK</name>
<reference evidence="2 3" key="1">
    <citation type="submission" date="2016-10" db="EMBL/GenBank/DDBJ databases">
        <authorList>
            <person name="de Groot N.N."/>
        </authorList>
    </citation>
    <scope>NUCLEOTIDE SEQUENCE [LARGE SCALE GENOMIC DNA]</scope>
    <source>
        <strain evidence="2 3">LMG 27731</strain>
    </source>
</reference>
<evidence type="ECO:0000256" key="1">
    <source>
        <dbReference type="SAM" id="Phobius"/>
    </source>
</evidence>
<dbReference type="Proteomes" id="UP000198844">
    <property type="component" value="Unassembled WGS sequence"/>
</dbReference>
<proteinExistence type="predicted"/>
<evidence type="ECO:0000313" key="3">
    <source>
        <dbReference type="Proteomes" id="UP000198844"/>
    </source>
</evidence>
<feature type="transmembrane region" description="Helical" evidence="1">
    <location>
        <begin position="110"/>
        <end position="130"/>
    </location>
</feature>
<organism evidence="2 3">
    <name type="scientific">Paraburkholderia aspalathi</name>
    <dbReference type="NCBI Taxonomy" id="1324617"/>
    <lineage>
        <taxon>Bacteria</taxon>
        <taxon>Pseudomonadati</taxon>
        <taxon>Pseudomonadota</taxon>
        <taxon>Betaproteobacteria</taxon>
        <taxon>Burkholderiales</taxon>
        <taxon>Burkholderiaceae</taxon>
        <taxon>Paraburkholderia</taxon>
    </lineage>
</organism>
<keyword evidence="1" id="KW-0472">Membrane</keyword>
<accession>A0A1I7B9J4</accession>
<keyword evidence="1" id="KW-0812">Transmembrane</keyword>
<feature type="transmembrane region" description="Helical" evidence="1">
    <location>
        <begin position="80"/>
        <end position="98"/>
    </location>
</feature>
<dbReference type="RefSeq" id="WP_093633894.1">
    <property type="nucleotide sequence ID" value="NZ_FPBH01000004.1"/>
</dbReference>
<dbReference type="AlphaFoldDB" id="A0A1I7B9J4"/>
<dbReference type="OrthoDB" id="9098761at2"/>
<evidence type="ECO:0000313" key="2">
    <source>
        <dbReference type="EMBL" id="SFT83814.1"/>
    </source>
</evidence>
<gene>
    <name evidence="2" type="ORF">SAMN05192563_1004297</name>
</gene>
<protein>
    <submittedName>
        <fullName evidence="2">Uncharacterized protein</fullName>
    </submittedName>
</protein>
<keyword evidence="1" id="KW-1133">Transmembrane helix</keyword>
<feature type="transmembrane region" description="Helical" evidence="1">
    <location>
        <begin position="43"/>
        <end position="64"/>
    </location>
</feature>
<dbReference type="EMBL" id="FPBH01000004">
    <property type="protein sequence ID" value="SFT83814.1"/>
    <property type="molecule type" value="Genomic_DNA"/>
</dbReference>
<sequence length="140" mass="15172">MPETTHTSRGVIAMRRAVSTAVGWCRAVRTAWRSLVLLHERPIRGVLTALWLGSIPVIAHAGIWNGGLCTVYQDVLDNELLEVVSLSALVGSIVLWLLDDGRSNIKTHVLRGVLGTLAILNMPLLWAQVFNHGAACTGTL</sequence>